<dbReference type="InterPro" id="IPR050364">
    <property type="entry name" value="Cytochrome_P450_fung"/>
</dbReference>
<evidence type="ECO:0000256" key="4">
    <source>
        <dbReference type="ARBA" id="ARBA00022723"/>
    </source>
</evidence>
<dbReference type="Proteomes" id="UP000242770">
    <property type="component" value="Unassembled WGS sequence"/>
</dbReference>
<dbReference type="GO" id="GO:0016705">
    <property type="term" value="F:oxidoreductase activity, acting on paired donors, with incorporation or reduction of molecular oxygen"/>
    <property type="evidence" value="ECO:0007669"/>
    <property type="project" value="InterPro"/>
</dbReference>
<evidence type="ECO:0000256" key="9">
    <source>
        <dbReference type="SAM" id="SignalP"/>
    </source>
</evidence>
<evidence type="ECO:0000256" key="7">
    <source>
        <dbReference type="ARBA" id="ARBA00023033"/>
    </source>
</evidence>
<keyword evidence="11" id="KW-1185">Reference proteome</keyword>
<feature type="signal peptide" evidence="9">
    <location>
        <begin position="1"/>
        <end position="30"/>
    </location>
</feature>
<dbReference type="GO" id="GO:0004497">
    <property type="term" value="F:monooxygenase activity"/>
    <property type="evidence" value="ECO:0007669"/>
    <property type="project" value="UniProtKB-KW"/>
</dbReference>
<organism evidence="10 11">
    <name type="scientific">Sporisorium scitamineum</name>
    <dbReference type="NCBI Taxonomy" id="49012"/>
    <lineage>
        <taxon>Eukaryota</taxon>
        <taxon>Fungi</taxon>
        <taxon>Dikarya</taxon>
        <taxon>Basidiomycota</taxon>
        <taxon>Ustilaginomycotina</taxon>
        <taxon>Ustilaginomycetes</taxon>
        <taxon>Ustilaginales</taxon>
        <taxon>Ustilaginaceae</taxon>
        <taxon>Sporisorium</taxon>
    </lineage>
</organism>
<dbReference type="PANTHER" id="PTHR46300">
    <property type="entry name" value="P450, PUTATIVE (EUROFUNG)-RELATED-RELATED"/>
    <property type="match status" value="1"/>
</dbReference>
<evidence type="ECO:0000256" key="2">
    <source>
        <dbReference type="ARBA" id="ARBA00010617"/>
    </source>
</evidence>
<comment type="similarity">
    <text evidence="2 8">Belongs to the cytochrome P450 family.</text>
</comment>
<reference evidence="11" key="1">
    <citation type="submission" date="2014-06" db="EMBL/GenBank/DDBJ databases">
        <authorList>
            <person name="Berkman P.J."/>
        </authorList>
    </citation>
    <scope>NUCLEOTIDE SEQUENCE [LARGE SCALE GENOMIC DNA]</scope>
</reference>
<dbReference type="AlphaFoldDB" id="A0A0F7RRW7"/>
<dbReference type="Pfam" id="PF00067">
    <property type="entry name" value="p450"/>
    <property type="match status" value="2"/>
</dbReference>
<keyword evidence="5 8" id="KW-0560">Oxidoreductase</keyword>
<dbReference type="Gene3D" id="1.10.630.10">
    <property type="entry name" value="Cytochrome P450"/>
    <property type="match status" value="2"/>
</dbReference>
<evidence type="ECO:0000256" key="1">
    <source>
        <dbReference type="ARBA" id="ARBA00001971"/>
    </source>
</evidence>
<dbReference type="STRING" id="49012.A0A0F7RRW7"/>
<dbReference type="InterPro" id="IPR036396">
    <property type="entry name" value="Cyt_P450_sf"/>
</dbReference>
<gene>
    <name evidence="10" type="primary">SSCI10430.1</name>
</gene>
<name>A0A0F7RRW7_9BASI</name>
<protein>
    <recommendedName>
        <fullName evidence="12">Cytochrome P450</fullName>
    </recommendedName>
</protein>
<accession>A0A0F7RRW7</accession>
<evidence type="ECO:0008006" key="12">
    <source>
        <dbReference type="Google" id="ProtNLM"/>
    </source>
</evidence>
<keyword evidence="3 8" id="KW-0349">Heme</keyword>
<proteinExistence type="inferred from homology"/>
<keyword evidence="4 8" id="KW-0479">Metal-binding</keyword>
<dbReference type="SUPFAM" id="SSF48264">
    <property type="entry name" value="Cytochrome P450"/>
    <property type="match status" value="1"/>
</dbReference>
<evidence type="ECO:0000313" key="11">
    <source>
        <dbReference type="Proteomes" id="UP000242770"/>
    </source>
</evidence>
<dbReference type="PRINTS" id="PR00385">
    <property type="entry name" value="P450"/>
</dbReference>
<dbReference type="InterPro" id="IPR017972">
    <property type="entry name" value="Cyt_P450_CS"/>
</dbReference>
<dbReference type="InterPro" id="IPR001128">
    <property type="entry name" value="Cyt_P450"/>
</dbReference>
<feature type="chain" id="PRO_5002521343" description="Cytochrome P450" evidence="9">
    <location>
        <begin position="31"/>
        <end position="394"/>
    </location>
</feature>
<keyword evidence="9" id="KW-0732">Signal</keyword>
<sequence>MVGAIPSLSVAVALLALCLLHPLLSRFSSANNLPPGPKPSNFITGNVIPTTHPWQTLSQWTHQYGDIFTLRIGFTYLFVLGQASSAHAIMEKQSSVSSDRPRQIMAGELISDNRRMLILPYGPRWRLYRKVMHETLQDKAAKLKVQEKQTELGLTDAEGASMAGSLFGAGSDTTASGLAIFVLAMCKFPHVLKTLQDEIDLLCPYHLPTFQDLSPDQAPYFHATVYETLRWRPISAGGFAHRLTQDVEYRGYILPKGSTVVAPHWSISLDQKEYPNPHIFDPERFLSPEGNVKGTWFAPARGSVAFGFGRRICPGLHIAIRSLTINLACMAWCFNISSKHPDQVDTLAFTSSANSHPLPFDAEFVYRSKEREQAVLEENRDQAELERAAAARGS</sequence>
<dbReference type="GO" id="GO:0020037">
    <property type="term" value="F:heme binding"/>
    <property type="evidence" value="ECO:0007669"/>
    <property type="project" value="InterPro"/>
</dbReference>
<dbReference type="GO" id="GO:0005506">
    <property type="term" value="F:iron ion binding"/>
    <property type="evidence" value="ECO:0007669"/>
    <property type="project" value="InterPro"/>
</dbReference>
<evidence type="ECO:0000256" key="6">
    <source>
        <dbReference type="ARBA" id="ARBA00023004"/>
    </source>
</evidence>
<dbReference type="PROSITE" id="PS00086">
    <property type="entry name" value="CYTOCHROME_P450"/>
    <property type="match status" value="1"/>
</dbReference>
<keyword evidence="6 8" id="KW-0408">Iron</keyword>
<comment type="cofactor">
    <cofactor evidence="1">
        <name>heme</name>
        <dbReference type="ChEBI" id="CHEBI:30413"/>
    </cofactor>
</comment>
<keyword evidence="7 8" id="KW-0503">Monooxygenase</keyword>
<evidence type="ECO:0000256" key="8">
    <source>
        <dbReference type="RuleBase" id="RU000461"/>
    </source>
</evidence>
<evidence type="ECO:0000313" key="10">
    <source>
        <dbReference type="EMBL" id="CDR98946.1"/>
    </source>
</evidence>
<evidence type="ECO:0000256" key="5">
    <source>
        <dbReference type="ARBA" id="ARBA00023002"/>
    </source>
</evidence>
<dbReference type="EMBL" id="CCFA01000549">
    <property type="protein sequence ID" value="CDR98946.1"/>
    <property type="molecule type" value="Genomic_DNA"/>
</dbReference>
<dbReference type="PANTHER" id="PTHR46300:SF1">
    <property type="entry name" value="P450, PUTATIVE (EUROFUNG)-RELATED"/>
    <property type="match status" value="1"/>
</dbReference>
<evidence type="ECO:0000256" key="3">
    <source>
        <dbReference type="ARBA" id="ARBA00022617"/>
    </source>
</evidence>